<organism evidence="2 3">
    <name type="scientific">Actinophytocola xanthii</name>
    <dbReference type="NCBI Taxonomy" id="1912961"/>
    <lineage>
        <taxon>Bacteria</taxon>
        <taxon>Bacillati</taxon>
        <taxon>Actinomycetota</taxon>
        <taxon>Actinomycetes</taxon>
        <taxon>Pseudonocardiales</taxon>
        <taxon>Pseudonocardiaceae</taxon>
    </lineage>
</organism>
<dbReference type="RefSeq" id="WP_075125637.1">
    <property type="nucleotide sequence ID" value="NZ_MSIE01000017.1"/>
</dbReference>
<evidence type="ECO:0000259" key="1">
    <source>
        <dbReference type="PROSITE" id="PS50943"/>
    </source>
</evidence>
<dbReference type="Proteomes" id="UP000185596">
    <property type="component" value="Unassembled WGS sequence"/>
</dbReference>
<reference evidence="2 3" key="1">
    <citation type="submission" date="2016-12" db="EMBL/GenBank/DDBJ databases">
        <title>The draft genome sequence of Actinophytocola sp. 11-183.</title>
        <authorList>
            <person name="Wang W."/>
            <person name="Yuan L."/>
        </authorList>
    </citation>
    <scope>NUCLEOTIDE SEQUENCE [LARGE SCALE GENOMIC DNA]</scope>
    <source>
        <strain evidence="2 3">11-183</strain>
    </source>
</reference>
<feature type="domain" description="HTH cro/C1-type" evidence="1">
    <location>
        <begin position="16"/>
        <end position="70"/>
    </location>
</feature>
<dbReference type="PROSITE" id="PS50943">
    <property type="entry name" value="HTH_CROC1"/>
    <property type="match status" value="1"/>
</dbReference>
<dbReference type="AlphaFoldDB" id="A0A1Q8CSS1"/>
<dbReference type="GO" id="GO:0003677">
    <property type="term" value="F:DNA binding"/>
    <property type="evidence" value="ECO:0007669"/>
    <property type="project" value="InterPro"/>
</dbReference>
<keyword evidence="3" id="KW-1185">Reference proteome</keyword>
<accession>A0A1Q8CSS1</accession>
<dbReference type="SMART" id="SM00530">
    <property type="entry name" value="HTH_XRE"/>
    <property type="match status" value="1"/>
</dbReference>
<dbReference type="Pfam" id="PF13560">
    <property type="entry name" value="HTH_31"/>
    <property type="match status" value="1"/>
</dbReference>
<dbReference type="SUPFAM" id="SSF47413">
    <property type="entry name" value="lambda repressor-like DNA-binding domains"/>
    <property type="match status" value="1"/>
</dbReference>
<evidence type="ECO:0000313" key="2">
    <source>
        <dbReference type="EMBL" id="OLF17412.1"/>
    </source>
</evidence>
<dbReference type="InterPro" id="IPR001387">
    <property type="entry name" value="Cro/C1-type_HTH"/>
</dbReference>
<dbReference type="InterPro" id="IPR010982">
    <property type="entry name" value="Lambda_DNA-bd_dom_sf"/>
</dbReference>
<sequence>MSVSRPASAHELGAEIQALRTSAGLTLRALGDQVRMSNAKISLWENGHRLPSLDDLTKVLDALNVAGDQRERVLAMRREAEGPGMLVAGTTTIGAQLSKLIEWEQGARRITDVSPLLVPGLLQTADYARAILGDLPDAETRIALRMGRGEVLRRSRAPVEFHALIDDEVLVRGFASPEVMADQLRHLLRMAELPNVTIQLVPSTNGGYTPMLAGPFILLDFDTAPSIVHLEHHRASVSLWEEADIAGFRDAVEQITDAAISPDDSIDFIRELVDGMEQK</sequence>
<name>A0A1Q8CSS1_9PSEU</name>
<proteinExistence type="predicted"/>
<dbReference type="EMBL" id="MSIE01000017">
    <property type="protein sequence ID" value="OLF17412.1"/>
    <property type="molecule type" value="Genomic_DNA"/>
</dbReference>
<protein>
    <recommendedName>
        <fullName evidence="1">HTH cro/C1-type domain-containing protein</fullName>
    </recommendedName>
</protein>
<dbReference type="OrthoDB" id="2991476at2"/>
<comment type="caution">
    <text evidence="2">The sequence shown here is derived from an EMBL/GenBank/DDBJ whole genome shotgun (WGS) entry which is preliminary data.</text>
</comment>
<evidence type="ECO:0000313" key="3">
    <source>
        <dbReference type="Proteomes" id="UP000185596"/>
    </source>
</evidence>
<dbReference type="Gene3D" id="1.10.260.40">
    <property type="entry name" value="lambda repressor-like DNA-binding domains"/>
    <property type="match status" value="1"/>
</dbReference>
<gene>
    <name evidence="2" type="ORF">BU204_11595</name>
</gene>
<dbReference type="CDD" id="cd00093">
    <property type="entry name" value="HTH_XRE"/>
    <property type="match status" value="1"/>
</dbReference>
<dbReference type="STRING" id="1912961.BU204_11595"/>
<dbReference type="Pfam" id="PF19054">
    <property type="entry name" value="DUF5753"/>
    <property type="match status" value="1"/>
</dbReference>
<dbReference type="InterPro" id="IPR043917">
    <property type="entry name" value="DUF5753"/>
</dbReference>